<feature type="domain" description="DUF7030" evidence="1">
    <location>
        <begin position="5"/>
        <end position="62"/>
    </location>
</feature>
<dbReference type="AlphaFoldDB" id="A0A090X8H1"/>
<dbReference type="EMBL" id="GBIH01001913">
    <property type="protein sequence ID" value="JAC92797.1"/>
    <property type="molecule type" value="mRNA"/>
</dbReference>
<proteinExistence type="evidence at transcript level"/>
<dbReference type="InterPro" id="IPR054294">
    <property type="entry name" value="DUF7030"/>
</dbReference>
<organism evidence="2">
    <name type="scientific">Ixodes ricinus</name>
    <name type="common">Common tick</name>
    <name type="synonym">Acarus ricinus</name>
    <dbReference type="NCBI Taxonomy" id="34613"/>
    <lineage>
        <taxon>Eukaryota</taxon>
        <taxon>Metazoa</taxon>
        <taxon>Ecdysozoa</taxon>
        <taxon>Arthropoda</taxon>
        <taxon>Chelicerata</taxon>
        <taxon>Arachnida</taxon>
        <taxon>Acari</taxon>
        <taxon>Parasitiformes</taxon>
        <taxon>Ixodida</taxon>
        <taxon>Ixodoidea</taxon>
        <taxon>Ixodidae</taxon>
        <taxon>Ixodinae</taxon>
        <taxon>Ixodes</taxon>
    </lineage>
</organism>
<evidence type="ECO:0000313" key="2">
    <source>
        <dbReference type="EMBL" id="JAC92797.1"/>
    </source>
</evidence>
<dbReference type="Pfam" id="PF22989">
    <property type="entry name" value="DUF7030"/>
    <property type="match status" value="1"/>
</dbReference>
<sequence>KHREEIVGKRFLCVSGRGKLSKVSEWDWRAGIIRAASHKDPKHPELSVLVEFDSLDWKRREWIRVYEDRFSVFLVEETLAWHVRNSGDSAVPALVSRLMPRPAAAWGAPICTLAGANTRQ</sequence>
<name>A0A090X8H1_IXORI</name>
<accession>A0A090X8H1</accession>
<protein>
    <submittedName>
        <fullName evidence="2">Putative jmjc domain-containing histone demethylation protein 2c</fullName>
    </submittedName>
</protein>
<feature type="non-terminal residue" evidence="2">
    <location>
        <position position="1"/>
    </location>
</feature>
<reference evidence="2" key="1">
    <citation type="journal article" date="2015" name="PLoS Negl. Trop. Dis.">
        <title>Deep Sequencing Analysis of the Ixodes ricinus Haemocytome.</title>
        <authorList>
            <person name="Kotsyfakis M."/>
            <person name="Kopacek P."/>
            <person name="Franta Z."/>
            <person name="Pedra J.H."/>
            <person name="Ribeiro J.M."/>
        </authorList>
    </citation>
    <scope>NUCLEOTIDE SEQUENCE</scope>
</reference>
<evidence type="ECO:0000259" key="1">
    <source>
        <dbReference type="Pfam" id="PF22989"/>
    </source>
</evidence>